<reference evidence="2" key="2">
    <citation type="journal article" date="2018" name="Plant J.">
        <title>The Sorghum bicolor reference genome: improved assembly, gene annotations, a transcriptome atlas, and signatures of genome organization.</title>
        <authorList>
            <person name="McCormick R.F."/>
            <person name="Truong S.K."/>
            <person name="Sreedasyam A."/>
            <person name="Jenkins J."/>
            <person name="Shu S."/>
            <person name="Sims D."/>
            <person name="Kennedy M."/>
            <person name="Amirebrahimi M."/>
            <person name="Weers B.D."/>
            <person name="McKinley B."/>
            <person name="Mattison A."/>
            <person name="Morishige D.T."/>
            <person name="Grimwood J."/>
            <person name="Schmutz J."/>
            <person name="Mullet J.E."/>
        </authorList>
    </citation>
    <scope>NUCLEOTIDE SEQUENCE [LARGE SCALE GENOMIC DNA]</scope>
    <source>
        <strain evidence="2">cv. BTx623</strain>
    </source>
</reference>
<evidence type="ECO:0000313" key="2">
    <source>
        <dbReference type="Proteomes" id="UP000000768"/>
    </source>
</evidence>
<accession>C5Y2Q3</accession>
<dbReference type="KEGG" id="sbi:8055020"/>
<proteinExistence type="predicted"/>
<dbReference type="InParanoid" id="C5Y2Q3"/>
<reference evidence="1 2" key="1">
    <citation type="journal article" date="2009" name="Nature">
        <title>The Sorghum bicolor genome and the diversification of grasses.</title>
        <authorList>
            <person name="Paterson A.H."/>
            <person name="Bowers J.E."/>
            <person name="Bruggmann R."/>
            <person name="Dubchak I."/>
            <person name="Grimwood J."/>
            <person name="Gundlach H."/>
            <person name="Haberer G."/>
            <person name="Hellsten U."/>
            <person name="Mitros T."/>
            <person name="Poliakov A."/>
            <person name="Schmutz J."/>
            <person name="Spannagl M."/>
            <person name="Tang H."/>
            <person name="Wang X."/>
            <person name="Wicker T."/>
            <person name="Bharti A.K."/>
            <person name="Chapman J."/>
            <person name="Feltus F.A."/>
            <person name="Gowik U."/>
            <person name="Grigoriev I.V."/>
            <person name="Lyons E."/>
            <person name="Maher C.A."/>
            <person name="Martis M."/>
            <person name="Narechania A."/>
            <person name="Otillar R.P."/>
            <person name="Penning B.W."/>
            <person name="Salamov A.A."/>
            <person name="Wang Y."/>
            <person name="Zhang L."/>
            <person name="Carpita N.C."/>
            <person name="Freeling M."/>
            <person name="Gingle A.R."/>
            <person name="Hash C.T."/>
            <person name="Keller B."/>
            <person name="Klein P."/>
            <person name="Kresovich S."/>
            <person name="McCann M.C."/>
            <person name="Ming R."/>
            <person name="Peterson D.G."/>
            <person name="Mehboob-ur-Rahman"/>
            <person name="Ware D."/>
            <person name="Westhoff P."/>
            <person name="Mayer K.F."/>
            <person name="Messing J."/>
            <person name="Rokhsar D.S."/>
        </authorList>
    </citation>
    <scope>NUCLEOTIDE SEQUENCE [LARGE SCALE GENOMIC DNA]</scope>
    <source>
        <strain evidence="2">cv. BTx623</strain>
    </source>
</reference>
<sequence length="92" mass="9632">MSPYTFWAEDPRPKLVTAAVLAAMAAVPTTRSFGPHPRTVSSSGSLAAVRHEALADGSAACDLGTLGSVRWCGQAKGIAAVWCRMSPCSRQQ</sequence>
<keyword evidence="2" id="KW-1185">Reference proteome</keyword>
<gene>
    <name evidence="1" type="ORF">SORBI_3005G124400</name>
</gene>
<protein>
    <submittedName>
        <fullName evidence="1">Uncharacterized protein</fullName>
    </submittedName>
</protein>
<evidence type="ECO:0000313" key="1">
    <source>
        <dbReference type="EMBL" id="EES08525.2"/>
    </source>
</evidence>
<dbReference type="Gramene" id="EES08525">
    <property type="protein sequence ID" value="EES08525"/>
    <property type="gene ID" value="SORBI_3005G124400"/>
</dbReference>
<dbReference type="AlphaFoldDB" id="C5Y2Q3"/>
<dbReference type="HOGENOM" id="CLU_000864_1_0_1"/>
<organism evidence="1 2">
    <name type="scientific">Sorghum bicolor</name>
    <name type="common">Sorghum</name>
    <name type="synonym">Sorghum vulgare</name>
    <dbReference type="NCBI Taxonomy" id="4558"/>
    <lineage>
        <taxon>Eukaryota</taxon>
        <taxon>Viridiplantae</taxon>
        <taxon>Streptophyta</taxon>
        <taxon>Embryophyta</taxon>
        <taxon>Tracheophyta</taxon>
        <taxon>Spermatophyta</taxon>
        <taxon>Magnoliopsida</taxon>
        <taxon>Liliopsida</taxon>
        <taxon>Poales</taxon>
        <taxon>Poaceae</taxon>
        <taxon>PACMAD clade</taxon>
        <taxon>Panicoideae</taxon>
        <taxon>Andropogonodae</taxon>
        <taxon>Andropogoneae</taxon>
        <taxon>Sorghinae</taxon>
        <taxon>Sorghum</taxon>
    </lineage>
</organism>
<dbReference type="EMBL" id="CM000764">
    <property type="protein sequence ID" value="EES08525.2"/>
    <property type="molecule type" value="Genomic_DNA"/>
</dbReference>
<name>C5Y2Q3_SORBI</name>
<dbReference type="Proteomes" id="UP000000768">
    <property type="component" value="Chromosome 5"/>
</dbReference>